<proteinExistence type="predicted"/>
<evidence type="ECO:0000313" key="2">
    <source>
        <dbReference type="EnsemblPlants" id="MELO3C004880.2.1"/>
    </source>
</evidence>
<reference evidence="2" key="1">
    <citation type="submission" date="2023-03" db="UniProtKB">
        <authorList>
            <consortium name="EnsemblPlants"/>
        </authorList>
    </citation>
    <scope>IDENTIFICATION</scope>
</reference>
<dbReference type="AlphaFoldDB" id="A0A9I9CK73"/>
<accession>A0A9I9CK73</accession>
<evidence type="ECO:0008006" key="3">
    <source>
        <dbReference type="Google" id="ProtNLM"/>
    </source>
</evidence>
<protein>
    <recommendedName>
        <fullName evidence="3">Protein MNN4-like</fullName>
    </recommendedName>
</protein>
<feature type="compositionally biased region" description="Basic residues" evidence="1">
    <location>
        <begin position="37"/>
        <end position="52"/>
    </location>
</feature>
<organism evidence="2">
    <name type="scientific">Cucumis melo</name>
    <name type="common">Muskmelon</name>
    <dbReference type="NCBI Taxonomy" id="3656"/>
    <lineage>
        <taxon>Eukaryota</taxon>
        <taxon>Viridiplantae</taxon>
        <taxon>Streptophyta</taxon>
        <taxon>Embryophyta</taxon>
        <taxon>Tracheophyta</taxon>
        <taxon>Spermatophyta</taxon>
        <taxon>Magnoliopsida</taxon>
        <taxon>eudicotyledons</taxon>
        <taxon>Gunneridae</taxon>
        <taxon>Pentapetalae</taxon>
        <taxon>rosids</taxon>
        <taxon>fabids</taxon>
        <taxon>Cucurbitales</taxon>
        <taxon>Cucurbitaceae</taxon>
        <taxon>Benincaseae</taxon>
        <taxon>Cucumis</taxon>
    </lineage>
</organism>
<sequence>MEKSKEKGKEKTFGEFCKEALKEIEDLGHLENDAPKPKKKRKVTMKKKALRE</sequence>
<evidence type="ECO:0000256" key="1">
    <source>
        <dbReference type="SAM" id="MobiDB-lite"/>
    </source>
</evidence>
<name>A0A9I9CK73_CUCME</name>
<dbReference type="Gramene" id="MELO3C004880.2.1">
    <property type="protein sequence ID" value="MELO3C004880.2.1"/>
    <property type="gene ID" value="MELO3C004880.2"/>
</dbReference>
<dbReference type="EnsemblPlants" id="MELO3C004880.2.1">
    <property type="protein sequence ID" value="MELO3C004880.2.1"/>
    <property type="gene ID" value="MELO3C004880.2"/>
</dbReference>
<feature type="compositionally biased region" description="Basic and acidic residues" evidence="1">
    <location>
        <begin position="27"/>
        <end position="36"/>
    </location>
</feature>
<feature type="region of interest" description="Disordered" evidence="1">
    <location>
        <begin position="27"/>
        <end position="52"/>
    </location>
</feature>